<dbReference type="GO" id="GO:0015934">
    <property type="term" value="C:large ribosomal subunit"/>
    <property type="evidence" value="ECO:0007669"/>
    <property type="project" value="InterPro"/>
</dbReference>
<keyword evidence="3 5" id="KW-0687">Ribonucleoprotein</keyword>
<evidence type="ECO:0000256" key="3">
    <source>
        <dbReference type="ARBA" id="ARBA00023274"/>
    </source>
</evidence>
<gene>
    <name evidence="5" type="primary">rpmF</name>
    <name evidence="7" type="ORF">COS26_01905</name>
</gene>
<dbReference type="EMBL" id="PEUA01000044">
    <property type="protein sequence ID" value="PIV42543.1"/>
    <property type="molecule type" value="Genomic_DNA"/>
</dbReference>
<evidence type="ECO:0000313" key="8">
    <source>
        <dbReference type="Proteomes" id="UP000230304"/>
    </source>
</evidence>
<dbReference type="InterPro" id="IPR044957">
    <property type="entry name" value="Ribosomal_bL32_bact"/>
</dbReference>
<dbReference type="InterPro" id="IPR011332">
    <property type="entry name" value="Ribosomal_zn-bd"/>
</dbReference>
<dbReference type="SUPFAM" id="SSF57829">
    <property type="entry name" value="Zn-binding ribosomal proteins"/>
    <property type="match status" value="1"/>
</dbReference>
<comment type="caution">
    <text evidence="7">The sequence shown here is derived from an EMBL/GenBank/DDBJ whole genome shotgun (WGS) entry which is preliminary data.</text>
</comment>
<dbReference type="HAMAP" id="MF_00340">
    <property type="entry name" value="Ribosomal_bL32"/>
    <property type="match status" value="1"/>
</dbReference>
<feature type="region of interest" description="Disordered" evidence="6">
    <location>
        <begin position="80"/>
        <end position="106"/>
    </location>
</feature>
<sequence>MGGVPKQRHTKSSVHQRRMHIFIKQPSFSKCPKCGKPVLSHTVCFNCGLYKGVQVIDVLKKLTKKERKAKEKEIAVKDQASVYRSEGGKEGGAEKKPLNWEELSKK</sequence>
<reference evidence="8" key="1">
    <citation type="submission" date="2017-09" db="EMBL/GenBank/DDBJ databases">
        <title>Depth-based differentiation of microbial function through sediment-hosted aquifers and enrichment of novel symbionts in the deep terrestrial subsurface.</title>
        <authorList>
            <person name="Probst A.J."/>
            <person name="Ladd B."/>
            <person name="Jarett J.K."/>
            <person name="Geller-Mcgrath D.E."/>
            <person name="Sieber C.M.K."/>
            <person name="Emerson J.B."/>
            <person name="Anantharaman K."/>
            <person name="Thomas B.C."/>
            <person name="Malmstrom R."/>
            <person name="Stieglmeier M."/>
            <person name="Klingl A."/>
            <person name="Woyke T."/>
            <person name="Ryan C.M."/>
            <person name="Banfield J.F."/>
        </authorList>
    </citation>
    <scope>NUCLEOTIDE SEQUENCE [LARGE SCALE GENOMIC DNA]</scope>
</reference>
<proteinExistence type="inferred from homology"/>
<evidence type="ECO:0000256" key="1">
    <source>
        <dbReference type="ARBA" id="ARBA00008560"/>
    </source>
</evidence>
<feature type="compositionally biased region" description="Basic and acidic residues" evidence="6">
    <location>
        <begin position="86"/>
        <end position="106"/>
    </location>
</feature>
<dbReference type="PANTHER" id="PTHR35534:SF1">
    <property type="entry name" value="LARGE RIBOSOMAL SUBUNIT PROTEIN BL32"/>
    <property type="match status" value="1"/>
</dbReference>
<dbReference type="GO" id="GO:0006412">
    <property type="term" value="P:translation"/>
    <property type="evidence" value="ECO:0007669"/>
    <property type="project" value="UniProtKB-UniRule"/>
</dbReference>
<dbReference type="InterPro" id="IPR002677">
    <property type="entry name" value="Ribosomal_bL32"/>
</dbReference>
<name>A0A2M7D7V4_9BACT</name>
<evidence type="ECO:0000256" key="4">
    <source>
        <dbReference type="ARBA" id="ARBA00035178"/>
    </source>
</evidence>
<accession>A0A2M7D7V4</accession>
<dbReference type="Proteomes" id="UP000230304">
    <property type="component" value="Unassembled WGS sequence"/>
</dbReference>
<evidence type="ECO:0000313" key="7">
    <source>
        <dbReference type="EMBL" id="PIV42543.1"/>
    </source>
</evidence>
<dbReference type="PANTHER" id="PTHR35534">
    <property type="entry name" value="50S RIBOSOMAL PROTEIN L32"/>
    <property type="match status" value="1"/>
</dbReference>
<protein>
    <recommendedName>
        <fullName evidence="4 5">Large ribosomal subunit protein bL32</fullName>
    </recommendedName>
</protein>
<organism evidence="7 8">
    <name type="scientific">Candidatus Nealsonbacteria bacterium CG02_land_8_20_14_3_00_40_11</name>
    <dbReference type="NCBI Taxonomy" id="1974700"/>
    <lineage>
        <taxon>Bacteria</taxon>
        <taxon>Candidatus Nealsoniibacteriota</taxon>
    </lineage>
</organism>
<comment type="similarity">
    <text evidence="1 5">Belongs to the bacterial ribosomal protein bL32 family.</text>
</comment>
<evidence type="ECO:0000256" key="2">
    <source>
        <dbReference type="ARBA" id="ARBA00022980"/>
    </source>
</evidence>
<keyword evidence="2 5" id="KW-0689">Ribosomal protein</keyword>
<dbReference type="Pfam" id="PF01783">
    <property type="entry name" value="Ribosomal_L32p"/>
    <property type="match status" value="1"/>
</dbReference>
<dbReference type="NCBIfam" id="TIGR01031">
    <property type="entry name" value="rpmF_bact"/>
    <property type="match status" value="1"/>
</dbReference>
<evidence type="ECO:0000256" key="5">
    <source>
        <dbReference type="HAMAP-Rule" id="MF_00340"/>
    </source>
</evidence>
<evidence type="ECO:0000256" key="6">
    <source>
        <dbReference type="SAM" id="MobiDB-lite"/>
    </source>
</evidence>
<dbReference type="AlphaFoldDB" id="A0A2M7D7V4"/>
<dbReference type="GO" id="GO:0003735">
    <property type="term" value="F:structural constituent of ribosome"/>
    <property type="evidence" value="ECO:0007669"/>
    <property type="project" value="InterPro"/>
</dbReference>